<dbReference type="EMBL" id="CP004393">
    <property type="protein sequence ID" value="AJE46334.1"/>
    <property type="molecule type" value="Genomic_DNA"/>
</dbReference>
<dbReference type="SUPFAM" id="SSF52151">
    <property type="entry name" value="FabD/lysophospholipase-like"/>
    <property type="match status" value="1"/>
</dbReference>
<keyword evidence="5" id="KW-1133">Transmembrane helix</keyword>
<evidence type="ECO:0000256" key="3">
    <source>
        <dbReference type="ARBA" id="ARBA00023098"/>
    </source>
</evidence>
<dbReference type="InterPro" id="IPR016035">
    <property type="entry name" value="Acyl_Trfase/lysoPLipase"/>
</dbReference>
<dbReference type="HOGENOM" id="CLU_047251_2_0_5"/>
<evidence type="ECO:0000313" key="7">
    <source>
        <dbReference type="EMBL" id="AJE46334.1"/>
    </source>
</evidence>
<keyword evidence="2 4" id="KW-0442">Lipid degradation</keyword>
<evidence type="ECO:0000256" key="4">
    <source>
        <dbReference type="PROSITE-ProRule" id="PRU01161"/>
    </source>
</evidence>
<keyword evidence="5" id="KW-0812">Transmembrane</keyword>
<protein>
    <submittedName>
        <fullName evidence="7">Phospholipase, patatin family protein</fullName>
    </submittedName>
</protein>
<keyword evidence="3 4" id="KW-0443">Lipid metabolism</keyword>
<accession>A0A0B5DTD9</accession>
<keyword evidence="8" id="KW-1185">Reference proteome</keyword>
<evidence type="ECO:0000259" key="6">
    <source>
        <dbReference type="PROSITE" id="PS51635"/>
    </source>
</evidence>
<dbReference type="STRING" id="1208324.P73_1619"/>
<dbReference type="GO" id="GO:0016042">
    <property type="term" value="P:lipid catabolic process"/>
    <property type="evidence" value="ECO:0007669"/>
    <property type="project" value="UniProtKB-UniRule"/>
</dbReference>
<comment type="caution">
    <text evidence="4">Lacks conserved residue(s) required for the propagation of feature annotation.</text>
</comment>
<dbReference type="RefSeq" id="WP_043869235.1">
    <property type="nucleotide sequence ID" value="NZ_CP004393.1"/>
</dbReference>
<keyword evidence="5" id="KW-0472">Membrane</keyword>
<dbReference type="KEGG" id="cid:P73_1619"/>
<gene>
    <name evidence="7" type="ORF">P73_1619</name>
</gene>
<feature type="domain" description="PNPLA" evidence="6">
    <location>
        <begin position="11"/>
        <end position="173"/>
    </location>
</feature>
<evidence type="ECO:0000256" key="1">
    <source>
        <dbReference type="ARBA" id="ARBA00022801"/>
    </source>
</evidence>
<reference evidence="7 8" key="1">
    <citation type="journal article" date="2014" name="Int. J. Syst. Evol. Microbiol.">
        <title>Celeribacter indicus sp. nov., a polycyclic aromatic hydrocarbon-degrading bacterium from deep-sea sediment and reclassification of Huaishuia halophila as Celeribacter halophilus comb. nov.</title>
        <authorList>
            <person name="Lai Q."/>
            <person name="Cao J."/>
            <person name="Yuan J."/>
            <person name="Li F."/>
            <person name="Shao Z."/>
        </authorList>
    </citation>
    <scope>NUCLEOTIDE SEQUENCE [LARGE SCALE GENOMIC DNA]</scope>
    <source>
        <strain evidence="7">P73</strain>
    </source>
</reference>
<evidence type="ECO:0000313" key="8">
    <source>
        <dbReference type="Proteomes" id="UP000031521"/>
    </source>
</evidence>
<feature type="short sequence motif" description="DGA/G" evidence="4">
    <location>
        <begin position="160"/>
        <end position="162"/>
    </location>
</feature>
<feature type="transmembrane region" description="Helical" evidence="5">
    <location>
        <begin position="35"/>
        <end position="56"/>
    </location>
</feature>
<dbReference type="AlphaFoldDB" id="A0A0B5DTD9"/>
<organism evidence="7 8">
    <name type="scientific">Celeribacter indicus</name>
    <dbReference type="NCBI Taxonomy" id="1208324"/>
    <lineage>
        <taxon>Bacteria</taxon>
        <taxon>Pseudomonadati</taxon>
        <taxon>Pseudomonadota</taxon>
        <taxon>Alphaproteobacteria</taxon>
        <taxon>Rhodobacterales</taxon>
        <taxon>Roseobacteraceae</taxon>
        <taxon>Celeribacter</taxon>
    </lineage>
</organism>
<feature type="short sequence motif" description="GXSXG" evidence="4">
    <location>
        <begin position="42"/>
        <end position="46"/>
    </location>
</feature>
<dbReference type="Pfam" id="PF01734">
    <property type="entry name" value="Patatin"/>
    <property type="match status" value="1"/>
</dbReference>
<evidence type="ECO:0000256" key="5">
    <source>
        <dbReference type="SAM" id="Phobius"/>
    </source>
</evidence>
<name>A0A0B5DTD9_9RHOB</name>
<feature type="active site" description="Nucleophile" evidence="4">
    <location>
        <position position="44"/>
    </location>
</feature>
<sequence length="312" mass="32975">MTADNRGTIGLALGSGGARGLCHIGVLRELEEMGIVPGLVAGCSMGALVGAAWAAGRLDQLEAWMRAVSRRSFSRLALLDLGFSGGGLIQGREILALLEEIGLPERIEDLPVPFAAVATDLETGREVWLREGSLALAVRASVSMPGVIAPLYHQSRWLIDGGMVNPVPVSLARALGAEAIIASNPNARLDGRFWRAPEPPERSDGLSGFQAYLPEAARALFAPPPETGKPQGPGYLEVLSASIDIMTDHIRRARLAGEPPQVLLSANLRDMTVFDFQEAERAIVDGRRMVREQAPALRGVAGGAPGAESGQP</sequence>
<evidence type="ECO:0000256" key="2">
    <source>
        <dbReference type="ARBA" id="ARBA00022963"/>
    </source>
</evidence>
<dbReference type="OrthoDB" id="5290098at2"/>
<feature type="active site" description="Proton acceptor" evidence="4">
    <location>
        <position position="160"/>
    </location>
</feature>
<dbReference type="PANTHER" id="PTHR14226:SF76">
    <property type="entry name" value="NTE FAMILY PROTEIN RSSA"/>
    <property type="match status" value="1"/>
</dbReference>
<dbReference type="PROSITE" id="PS51635">
    <property type="entry name" value="PNPLA"/>
    <property type="match status" value="1"/>
</dbReference>
<proteinExistence type="predicted"/>
<dbReference type="InterPro" id="IPR050301">
    <property type="entry name" value="NTE"/>
</dbReference>
<keyword evidence="1 4" id="KW-0378">Hydrolase</keyword>
<dbReference type="GO" id="GO:0016787">
    <property type="term" value="F:hydrolase activity"/>
    <property type="evidence" value="ECO:0007669"/>
    <property type="project" value="UniProtKB-UniRule"/>
</dbReference>
<dbReference type="Gene3D" id="3.40.1090.10">
    <property type="entry name" value="Cytosolic phospholipase A2 catalytic domain"/>
    <property type="match status" value="2"/>
</dbReference>
<dbReference type="InterPro" id="IPR002641">
    <property type="entry name" value="PNPLA_dom"/>
</dbReference>
<dbReference type="Proteomes" id="UP000031521">
    <property type="component" value="Chromosome"/>
</dbReference>
<dbReference type="PANTHER" id="PTHR14226">
    <property type="entry name" value="NEUROPATHY TARGET ESTERASE/SWISS CHEESE D.MELANOGASTER"/>
    <property type="match status" value="1"/>
</dbReference>